<comment type="caution">
    <text evidence="3">The sequence shown here is derived from an EMBL/GenBank/DDBJ whole genome shotgun (WGS) entry which is preliminary data.</text>
</comment>
<dbReference type="SUPFAM" id="SSF53098">
    <property type="entry name" value="Ribonuclease H-like"/>
    <property type="match status" value="1"/>
</dbReference>
<dbReference type="InterPro" id="IPR047655">
    <property type="entry name" value="Transpos_IS630-like"/>
</dbReference>
<protein>
    <recommendedName>
        <fullName evidence="2">Tc1-like transposase DDE domain-containing protein</fullName>
    </recommendedName>
</protein>
<dbReference type="RefSeq" id="WP_098582676.1">
    <property type="nucleotide sequence ID" value="NZ_NUWJ01000026.1"/>
</dbReference>
<reference evidence="3 4" key="1">
    <citation type="submission" date="2017-09" db="EMBL/GenBank/DDBJ databases">
        <title>Large-scale bioinformatics analysis of Bacillus genomes uncovers conserved roles of natural products in bacterial physiology.</title>
        <authorList>
            <consortium name="Agbiome Team Llc"/>
            <person name="Bleich R.M."/>
            <person name="Grubbs K.J."/>
            <person name="Santa Maria K.C."/>
            <person name="Allen S.E."/>
            <person name="Farag S."/>
            <person name="Shank E.A."/>
            <person name="Bowers A."/>
        </authorList>
    </citation>
    <scope>NUCLEOTIDE SEQUENCE [LARGE SCALE GENOMIC DNA]</scope>
    <source>
        <strain evidence="3 4">AFS083741</strain>
    </source>
</reference>
<accession>A0A9X7A119</accession>
<evidence type="ECO:0000259" key="2">
    <source>
        <dbReference type="Pfam" id="PF13358"/>
    </source>
</evidence>
<dbReference type="InterPro" id="IPR012337">
    <property type="entry name" value="RNaseH-like_sf"/>
</dbReference>
<dbReference type="PANTHER" id="PTHR46564:SF1">
    <property type="entry name" value="TRANSPOSASE"/>
    <property type="match status" value="1"/>
</dbReference>
<evidence type="ECO:0000313" key="3">
    <source>
        <dbReference type="EMBL" id="PFK27455.1"/>
    </source>
</evidence>
<sequence length="179" mass="20744">MTPDTVLLYQDECHFKNQPTLHATWFEKGKQQKIPVYGKHATTSVFGTVDVDTGKVLCLPATRCNAQTFQTFLTYVMQEYPNQQILLVLDNARYHHAIVLKDFLKQHENSLTLLFLPPYSPNLNLMERVWKLLKERVVANCYHGTELQLIQAIEIFVQDVQSNTQQILSRIQCVDMSIF</sequence>
<proteinExistence type="predicted"/>
<dbReference type="InterPro" id="IPR036397">
    <property type="entry name" value="RNaseH_sf"/>
</dbReference>
<dbReference type="NCBIfam" id="NF033545">
    <property type="entry name" value="transpos_IS630"/>
    <property type="match status" value="1"/>
</dbReference>
<dbReference type="Pfam" id="PF13358">
    <property type="entry name" value="DDE_3"/>
    <property type="match status" value="1"/>
</dbReference>
<dbReference type="PANTHER" id="PTHR46564">
    <property type="entry name" value="TRANSPOSASE"/>
    <property type="match status" value="1"/>
</dbReference>
<dbReference type="AlphaFoldDB" id="A0A9X7A119"/>
<gene>
    <name evidence="3" type="ORF">COI98_01890</name>
</gene>
<dbReference type="EMBL" id="NUWJ01000026">
    <property type="protein sequence ID" value="PFK27455.1"/>
    <property type="molecule type" value="Genomic_DNA"/>
</dbReference>
<dbReference type="Proteomes" id="UP000224413">
    <property type="component" value="Unassembled WGS sequence"/>
</dbReference>
<dbReference type="GO" id="GO:0003676">
    <property type="term" value="F:nucleic acid binding"/>
    <property type="evidence" value="ECO:0007669"/>
    <property type="project" value="InterPro"/>
</dbReference>
<comment type="function">
    <text evidence="1">Involved in the transposition of the insertion sequence.</text>
</comment>
<evidence type="ECO:0000256" key="1">
    <source>
        <dbReference type="ARBA" id="ARBA00002286"/>
    </source>
</evidence>
<organism evidence="3 4">
    <name type="scientific">Bacillus cereus</name>
    <dbReference type="NCBI Taxonomy" id="1396"/>
    <lineage>
        <taxon>Bacteria</taxon>
        <taxon>Bacillati</taxon>
        <taxon>Bacillota</taxon>
        <taxon>Bacilli</taxon>
        <taxon>Bacillales</taxon>
        <taxon>Bacillaceae</taxon>
        <taxon>Bacillus</taxon>
        <taxon>Bacillus cereus group</taxon>
    </lineage>
</organism>
<name>A0A9X7A119_BACCE</name>
<dbReference type="Gene3D" id="3.30.420.10">
    <property type="entry name" value="Ribonuclease H-like superfamily/Ribonuclease H"/>
    <property type="match status" value="1"/>
</dbReference>
<evidence type="ECO:0000313" key="4">
    <source>
        <dbReference type="Proteomes" id="UP000224413"/>
    </source>
</evidence>
<dbReference type="InterPro" id="IPR038717">
    <property type="entry name" value="Tc1-like_DDE_dom"/>
</dbReference>
<feature type="domain" description="Tc1-like transposase DDE" evidence="2">
    <location>
        <begin position="7"/>
        <end position="145"/>
    </location>
</feature>